<dbReference type="Gene3D" id="1.20.1050.90">
    <property type="entry name" value="RecF/RecN/SMC, N-terminal domain"/>
    <property type="match status" value="1"/>
</dbReference>
<comment type="similarity">
    <text evidence="2">Belongs to the RecF family.</text>
</comment>
<evidence type="ECO:0000256" key="3">
    <source>
        <dbReference type="ARBA" id="ARBA00020170"/>
    </source>
</evidence>
<keyword evidence="4" id="KW-0963">Cytoplasm</keyword>
<keyword evidence="6" id="KW-0547">Nucleotide-binding</keyword>
<organism evidence="10">
    <name type="scientific">freshwater metagenome</name>
    <dbReference type="NCBI Taxonomy" id="449393"/>
    <lineage>
        <taxon>unclassified sequences</taxon>
        <taxon>metagenomes</taxon>
        <taxon>ecological metagenomes</taxon>
    </lineage>
</organism>
<proteinExistence type="inferred from homology"/>
<dbReference type="AlphaFoldDB" id="A0A6J6LU42"/>
<feature type="domain" description="RecF/RecN/SMC N-terminal" evidence="9">
    <location>
        <begin position="1"/>
        <end position="335"/>
    </location>
</feature>
<accession>A0A6J6LU42</accession>
<dbReference type="EMBL" id="CAEZWJ010000078">
    <property type="protein sequence ID" value="CAB4664538.1"/>
    <property type="molecule type" value="Genomic_DNA"/>
</dbReference>
<evidence type="ECO:0000256" key="5">
    <source>
        <dbReference type="ARBA" id="ARBA00022705"/>
    </source>
</evidence>
<dbReference type="SUPFAM" id="SSF52540">
    <property type="entry name" value="P-loop containing nucleoside triphosphate hydrolases"/>
    <property type="match status" value="1"/>
</dbReference>
<dbReference type="InterPro" id="IPR027417">
    <property type="entry name" value="P-loop_NTPase"/>
</dbReference>
<dbReference type="GO" id="GO:0005524">
    <property type="term" value="F:ATP binding"/>
    <property type="evidence" value="ECO:0007669"/>
    <property type="project" value="UniProtKB-KW"/>
</dbReference>
<evidence type="ECO:0000256" key="1">
    <source>
        <dbReference type="ARBA" id="ARBA00004496"/>
    </source>
</evidence>
<dbReference type="GO" id="GO:0005737">
    <property type="term" value="C:cytoplasm"/>
    <property type="evidence" value="ECO:0007669"/>
    <property type="project" value="UniProtKB-SubCell"/>
</dbReference>
<dbReference type="InterPro" id="IPR001238">
    <property type="entry name" value="DNA-binding_RecF"/>
</dbReference>
<evidence type="ECO:0000256" key="2">
    <source>
        <dbReference type="ARBA" id="ARBA00008016"/>
    </source>
</evidence>
<keyword evidence="8" id="KW-0238">DNA-binding</keyword>
<keyword evidence="7" id="KW-0067">ATP-binding</keyword>
<dbReference type="PANTHER" id="PTHR32182:SF0">
    <property type="entry name" value="DNA REPLICATION AND REPAIR PROTEIN RECF"/>
    <property type="match status" value="1"/>
</dbReference>
<evidence type="ECO:0000256" key="8">
    <source>
        <dbReference type="ARBA" id="ARBA00023125"/>
    </source>
</evidence>
<evidence type="ECO:0000256" key="7">
    <source>
        <dbReference type="ARBA" id="ARBA00022840"/>
    </source>
</evidence>
<keyword evidence="5" id="KW-0235">DNA replication</keyword>
<dbReference type="HAMAP" id="MF_00365">
    <property type="entry name" value="RecF"/>
    <property type="match status" value="1"/>
</dbReference>
<dbReference type="PANTHER" id="PTHR32182">
    <property type="entry name" value="DNA REPLICATION AND REPAIR PROTEIN RECF"/>
    <property type="match status" value="1"/>
</dbReference>
<dbReference type="GO" id="GO:0003697">
    <property type="term" value="F:single-stranded DNA binding"/>
    <property type="evidence" value="ECO:0007669"/>
    <property type="project" value="InterPro"/>
</dbReference>
<dbReference type="GO" id="GO:0000731">
    <property type="term" value="P:DNA synthesis involved in DNA repair"/>
    <property type="evidence" value="ECO:0007669"/>
    <property type="project" value="TreeGrafter"/>
</dbReference>
<comment type="subcellular location">
    <subcellularLocation>
        <location evidence="1">Cytoplasm</location>
    </subcellularLocation>
</comment>
<name>A0A6J6LU42_9ZZZZ</name>
<dbReference type="PROSITE" id="PS00618">
    <property type="entry name" value="RECF_2"/>
    <property type="match status" value="1"/>
</dbReference>
<evidence type="ECO:0000256" key="4">
    <source>
        <dbReference type="ARBA" id="ARBA00022490"/>
    </source>
</evidence>
<dbReference type="GO" id="GO:0006302">
    <property type="term" value="P:double-strand break repair"/>
    <property type="evidence" value="ECO:0007669"/>
    <property type="project" value="TreeGrafter"/>
</dbReference>
<dbReference type="InterPro" id="IPR018078">
    <property type="entry name" value="DNA-binding_RecF_CS"/>
</dbReference>
<evidence type="ECO:0000313" key="10">
    <source>
        <dbReference type="EMBL" id="CAB4664538.1"/>
    </source>
</evidence>
<dbReference type="NCBIfam" id="TIGR00611">
    <property type="entry name" value="recf"/>
    <property type="match status" value="1"/>
</dbReference>
<protein>
    <recommendedName>
        <fullName evidence="3">DNA replication and repair protein RecF</fullName>
    </recommendedName>
</protein>
<dbReference type="Pfam" id="PF02463">
    <property type="entry name" value="SMC_N"/>
    <property type="match status" value="1"/>
</dbReference>
<dbReference type="Gene3D" id="3.40.50.300">
    <property type="entry name" value="P-loop containing nucleotide triphosphate hydrolases"/>
    <property type="match status" value="1"/>
</dbReference>
<evidence type="ECO:0000259" key="9">
    <source>
        <dbReference type="Pfam" id="PF02463"/>
    </source>
</evidence>
<dbReference type="InterPro" id="IPR003395">
    <property type="entry name" value="RecF/RecN/SMC_N"/>
</dbReference>
<reference evidence="10" key="1">
    <citation type="submission" date="2020-05" db="EMBL/GenBank/DDBJ databases">
        <authorList>
            <person name="Chiriac C."/>
            <person name="Salcher M."/>
            <person name="Ghai R."/>
            <person name="Kavagutti S V."/>
        </authorList>
    </citation>
    <scope>NUCLEOTIDE SEQUENCE</scope>
</reference>
<evidence type="ECO:0000256" key="6">
    <source>
        <dbReference type="ARBA" id="ARBA00022741"/>
    </source>
</evidence>
<dbReference type="InterPro" id="IPR042174">
    <property type="entry name" value="RecF_2"/>
</dbReference>
<gene>
    <name evidence="10" type="ORF">UFOPK2214_01454</name>
</gene>
<dbReference type="GO" id="GO:0006260">
    <property type="term" value="P:DNA replication"/>
    <property type="evidence" value="ECO:0007669"/>
    <property type="project" value="UniProtKB-KW"/>
</dbReference>
<sequence>MIRRIELTDFRVYQHAVIELNKGVTAVIGRNAQGKTSLAEAMSYLSTLKSFRGVPNDALVREGADTAYIRAEIVHDDGREILVEAEINRSGRNRVLVNKQKLGRVRDLLGVVRSTVFAPTDLQLVYEGPSVRRDMLDDALIALAPKNDALRLEVERIIKQRNTLLKQSFGKLTSEIEMTLDVWDMQLAQKGTQLGEARAKLIARLTPFVCEAYESLAGEPTAVELVYEPEWRKFGLAACLAEARQEDVRRAVTSVGPHRDDVVLQIKGMSAKNHASQGECRTLALALRLGIHRLVTEVAGTAPLLVLDDVLSELDPSRCEALLRNMPEGQVLITTAQVLPDAAHPDTIIHIAHGTVVPSLEDDGE</sequence>